<protein>
    <submittedName>
        <fullName evidence="2">Amidohydrolase family protein</fullName>
    </submittedName>
</protein>
<dbReference type="SUPFAM" id="SSF51556">
    <property type="entry name" value="Metallo-dependent hydrolases"/>
    <property type="match status" value="1"/>
</dbReference>
<proteinExistence type="predicted"/>
<reference evidence="2 3" key="1">
    <citation type="submission" date="2014-03" db="EMBL/GenBank/DDBJ databases">
        <title>Genome sequence of Bordetella holmseii.</title>
        <authorList>
            <person name="Harvill E."/>
            <person name="Goodfield L.L."/>
            <person name="Ivanov Y."/>
            <person name="Meyer J.A."/>
            <person name="Newth C."/>
            <person name="Cassiday P."/>
            <person name="Tondella M.L."/>
            <person name="Liao P."/>
            <person name="Zimmerman J."/>
            <person name="Meert K."/>
            <person name="Wessel D."/>
            <person name="Berger J."/>
            <person name="Dean J.M."/>
            <person name="Holubkov R."/>
            <person name="Burr J."/>
            <person name="Liu T."/>
            <person name="Brinkac L.M."/>
            <person name="Sanka R."/>
            <person name="Kim M."/>
            <person name="Losada L."/>
        </authorList>
    </citation>
    <scope>NUCLEOTIDE SEQUENCE [LARGE SCALE GENOMIC DNA]</scope>
    <source>
        <strain evidence="2 3">CDC-H585-BH</strain>
    </source>
</reference>
<dbReference type="STRING" id="35814.BBB42_11405"/>
<dbReference type="InterPro" id="IPR032466">
    <property type="entry name" value="Metal_Hydrolase"/>
</dbReference>
<dbReference type="PATRIC" id="fig|1331206.3.peg.1625"/>
<dbReference type="PANTHER" id="PTHR35563:SF2">
    <property type="entry name" value="BARREL METAL-DEPENDENT HYDROLASE, PUTATIVE (AFU_ORTHOLOGUE AFUA_1G16240)-RELATED"/>
    <property type="match status" value="1"/>
</dbReference>
<dbReference type="EMBL" id="JFZZ01000061">
    <property type="protein sequence ID" value="KAK95255.1"/>
    <property type="molecule type" value="Genomic_DNA"/>
</dbReference>
<sequence>MTHAQNPGLRAPLSMPEGACDCHTHVFGPPSAYPFDPSRVYTPGPASIQQLRTQHGKLGISRVVIVQPSPYGADNRCTLDALSAYDPKDDDAARAVVVMDAHTSLSSLRDMHARGARGVRVNLKTGGQNDPDVARTLLLDASARVEQLGWHVQVFASLAVIERLADEIARLAVPVVLDHFAGLRGEAGVTQAGYRCLLDLLASGNVYIKLSAAQRASAAAAHEDMRPLVQGLVACRSDRLLWGSDWPHPGAWPGVARSAQGIEPFHPIDDAQALERLADWVGSQADWNAVMADNAARLYGWPD</sequence>
<evidence type="ECO:0000313" key="2">
    <source>
        <dbReference type="EMBL" id="KAK95255.1"/>
    </source>
</evidence>
<dbReference type="Proteomes" id="UP000026682">
    <property type="component" value="Unassembled WGS sequence"/>
</dbReference>
<dbReference type="InterPro" id="IPR052358">
    <property type="entry name" value="Aro_Compnd_Degr_Hydrolases"/>
</dbReference>
<dbReference type="PANTHER" id="PTHR35563">
    <property type="entry name" value="BARREL METAL-DEPENDENT HYDROLASE, PUTATIVE (AFU_ORTHOLOGUE AFUA_1G16240)-RELATED"/>
    <property type="match status" value="1"/>
</dbReference>
<evidence type="ECO:0000259" key="1">
    <source>
        <dbReference type="Pfam" id="PF04909"/>
    </source>
</evidence>
<dbReference type="Gene3D" id="3.20.20.140">
    <property type="entry name" value="Metal-dependent hydrolases"/>
    <property type="match status" value="1"/>
</dbReference>
<feature type="domain" description="Amidohydrolase-related" evidence="1">
    <location>
        <begin position="20"/>
        <end position="300"/>
    </location>
</feature>
<dbReference type="GO" id="GO:0016787">
    <property type="term" value="F:hydrolase activity"/>
    <property type="evidence" value="ECO:0007669"/>
    <property type="project" value="UniProtKB-KW"/>
</dbReference>
<evidence type="ECO:0000313" key="3">
    <source>
        <dbReference type="Proteomes" id="UP000026682"/>
    </source>
</evidence>
<accession>A0A158M4S7</accession>
<organism evidence="2 3">
    <name type="scientific">Bordetella holmesii CDC-H585-BH</name>
    <dbReference type="NCBI Taxonomy" id="1331206"/>
    <lineage>
        <taxon>Bacteria</taxon>
        <taxon>Pseudomonadati</taxon>
        <taxon>Pseudomonadota</taxon>
        <taxon>Betaproteobacteria</taxon>
        <taxon>Burkholderiales</taxon>
        <taxon>Alcaligenaceae</taxon>
        <taxon>Bordetella</taxon>
    </lineage>
</organism>
<dbReference type="Pfam" id="PF04909">
    <property type="entry name" value="Amidohydro_2"/>
    <property type="match status" value="1"/>
</dbReference>
<dbReference type="AlphaFoldDB" id="A0A158M4S7"/>
<comment type="caution">
    <text evidence="2">The sequence shown here is derived from an EMBL/GenBank/DDBJ whole genome shotgun (WGS) entry which is preliminary data.</text>
</comment>
<gene>
    <name evidence="2" type="ORF">L497_1627</name>
</gene>
<dbReference type="InterPro" id="IPR006680">
    <property type="entry name" value="Amidohydro-rel"/>
</dbReference>
<name>A0A158M4S7_9BORD</name>
<keyword evidence="2" id="KW-0378">Hydrolase</keyword>